<dbReference type="OrthoDB" id="273452at2759"/>
<dbReference type="InterPro" id="IPR029058">
    <property type="entry name" value="AB_hydrolase_fold"/>
</dbReference>
<dbReference type="Proteomes" id="UP000186817">
    <property type="component" value="Unassembled WGS sequence"/>
</dbReference>
<sequence length="398" mass="44229">MQSDAPTKNSDGRDGHTCVATCIMVHGMGGTCADWQTWMDLLKHKYPDWTLWPLQTITRGCRFLGKDLRELSSIAADEIIGVIRSNEKRNARTTLHCLGHSMGGLIIRGALPKVLEECSGVELGHYVSLSSPHLGIQSSWLHPLHSWRNFCWLSRPLTNQLANLAIQDTAGPAGRLHTPFLLELSQPESDHMTALGKFKSRTCVSLAFGDPLIPAASGLIDPNLLMESHSSFHESFWHLTFDESWPQAKAVGQTGKAAAGFWKFPALLLSLVHLFVHGFCRLTLGFLGLCGIAAMSSSRKSPSNAHLSPDSSPSESPKGRSIRSEMSWELSQDLKCKYPAEVYEGLLSVPWRRVVANAHHRPMPRNMHVFLIGKKSEQFDREHQMSKKCIEHLADLLD</sequence>
<name>A0A1Q9DB34_SYMMI</name>
<dbReference type="PANTHER" id="PTHR12482">
    <property type="entry name" value="LIPASE ROG1-RELATED-RELATED"/>
    <property type="match status" value="1"/>
</dbReference>
<keyword evidence="4" id="KW-1185">Reference proteome</keyword>
<evidence type="ECO:0000313" key="4">
    <source>
        <dbReference type="Proteomes" id="UP000186817"/>
    </source>
</evidence>
<evidence type="ECO:0000256" key="1">
    <source>
        <dbReference type="SAM" id="MobiDB-lite"/>
    </source>
</evidence>
<evidence type="ECO:0000259" key="2">
    <source>
        <dbReference type="Pfam" id="PF05057"/>
    </source>
</evidence>
<dbReference type="OMA" id="SEMSWEL"/>
<evidence type="ECO:0000313" key="3">
    <source>
        <dbReference type="EMBL" id="OLP92345.1"/>
    </source>
</evidence>
<dbReference type="Pfam" id="PF05057">
    <property type="entry name" value="DUF676"/>
    <property type="match status" value="1"/>
</dbReference>
<dbReference type="InterPro" id="IPR044294">
    <property type="entry name" value="Lipase-like"/>
</dbReference>
<reference evidence="3 4" key="1">
    <citation type="submission" date="2016-02" db="EMBL/GenBank/DDBJ databases">
        <title>Genome analysis of coral dinoflagellate symbionts highlights evolutionary adaptations to a symbiotic lifestyle.</title>
        <authorList>
            <person name="Aranda M."/>
            <person name="Li Y."/>
            <person name="Liew Y.J."/>
            <person name="Baumgarten S."/>
            <person name="Simakov O."/>
            <person name="Wilson M."/>
            <person name="Piel J."/>
            <person name="Ashoor H."/>
            <person name="Bougouffa S."/>
            <person name="Bajic V.B."/>
            <person name="Ryu T."/>
            <person name="Ravasi T."/>
            <person name="Bayer T."/>
            <person name="Micklem G."/>
            <person name="Kim H."/>
            <person name="Bhak J."/>
            <person name="Lajeunesse T.C."/>
            <person name="Voolstra C.R."/>
        </authorList>
    </citation>
    <scope>NUCLEOTIDE SEQUENCE [LARGE SCALE GENOMIC DNA]</scope>
    <source>
        <strain evidence="3 4">CCMP2467</strain>
    </source>
</reference>
<protein>
    <recommendedName>
        <fullName evidence="2">DUF676 domain-containing protein</fullName>
    </recommendedName>
</protein>
<dbReference type="SUPFAM" id="SSF53474">
    <property type="entry name" value="alpha/beta-Hydrolases"/>
    <property type="match status" value="1"/>
</dbReference>
<feature type="region of interest" description="Disordered" evidence="1">
    <location>
        <begin position="298"/>
        <end position="322"/>
    </location>
</feature>
<dbReference type="EMBL" id="LSRX01000625">
    <property type="protein sequence ID" value="OLP92345.1"/>
    <property type="molecule type" value="Genomic_DNA"/>
</dbReference>
<organism evidence="3 4">
    <name type="scientific">Symbiodinium microadriaticum</name>
    <name type="common">Dinoflagellate</name>
    <name type="synonym">Zooxanthella microadriatica</name>
    <dbReference type="NCBI Taxonomy" id="2951"/>
    <lineage>
        <taxon>Eukaryota</taxon>
        <taxon>Sar</taxon>
        <taxon>Alveolata</taxon>
        <taxon>Dinophyceae</taxon>
        <taxon>Suessiales</taxon>
        <taxon>Symbiodiniaceae</taxon>
        <taxon>Symbiodinium</taxon>
    </lineage>
</organism>
<dbReference type="AlphaFoldDB" id="A0A1Q9DB34"/>
<feature type="domain" description="DUF676" evidence="2">
    <location>
        <begin position="22"/>
        <end position="216"/>
    </location>
</feature>
<gene>
    <name evidence="3" type="ORF">AK812_SmicGene25834</name>
</gene>
<dbReference type="InterPro" id="IPR007751">
    <property type="entry name" value="DUF676_lipase-like"/>
</dbReference>
<accession>A0A1Q9DB34</accession>
<proteinExistence type="predicted"/>
<dbReference type="Gene3D" id="3.40.50.1820">
    <property type="entry name" value="alpha/beta hydrolase"/>
    <property type="match status" value="1"/>
</dbReference>
<feature type="compositionally biased region" description="Polar residues" evidence="1">
    <location>
        <begin position="298"/>
        <end position="315"/>
    </location>
</feature>
<comment type="caution">
    <text evidence="3">The sequence shown here is derived from an EMBL/GenBank/DDBJ whole genome shotgun (WGS) entry which is preliminary data.</text>
</comment>